<protein>
    <submittedName>
        <fullName evidence="3">Uncharacterized protein</fullName>
    </submittedName>
</protein>
<comment type="caution">
    <text evidence="3">The sequence shown here is derived from an EMBL/GenBank/DDBJ whole genome shotgun (WGS) entry which is preliminary data.</text>
</comment>
<gene>
    <name evidence="3" type="ORF">CDD82_6962</name>
</gene>
<sequence>MNLMLLFCLVSSATAWVMPENLQDGLYIVHLGGKEPRLHRRMVSDESMANSTTSVQAVDQGQGRDFDSREGRERIRVDQIDAPFRDKSHHDLLPVPVAGYHCDKLGSKLPIWEYAESRQGFKRYCDEYLVPRHTVHLAVSANGSVATFMCNNADIPQVCSAREFQWVERHWLDRRCGFGFPGQVWVQPWQKWYGRAFPGMGLCPRTKWKVRKLRESIWIGHPHSHREKCRKNCDESEVSIENSFEPPKPYYGNMRLWNKLTPSRWGKGKHWRLPWPLWDN</sequence>
<name>A0A2C5YSK8_9HYPO</name>
<dbReference type="EMBL" id="NJEU01000764">
    <property type="protein sequence ID" value="PHH70716.1"/>
    <property type="molecule type" value="Genomic_DNA"/>
</dbReference>
<organism evidence="3 4">
    <name type="scientific">Ophiocordyceps australis</name>
    <dbReference type="NCBI Taxonomy" id="1399860"/>
    <lineage>
        <taxon>Eukaryota</taxon>
        <taxon>Fungi</taxon>
        <taxon>Dikarya</taxon>
        <taxon>Ascomycota</taxon>
        <taxon>Pezizomycotina</taxon>
        <taxon>Sordariomycetes</taxon>
        <taxon>Hypocreomycetidae</taxon>
        <taxon>Hypocreales</taxon>
        <taxon>Ophiocordycipitaceae</taxon>
        <taxon>Ophiocordyceps</taxon>
    </lineage>
</organism>
<feature type="compositionally biased region" description="Basic and acidic residues" evidence="1">
    <location>
        <begin position="62"/>
        <end position="72"/>
    </location>
</feature>
<keyword evidence="2" id="KW-0732">Signal</keyword>
<dbReference type="OrthoDB" id="4881694at2759"/>
<evidence type="ECO:0000313" key="4">
    <source>
        <dbReference type="Proteomes" id="UP000224854"/>
    </source>
</evidence>
<proteinExistence type="predicted"/>
<keyword evidence="4" id="KW-1185">Reference proteome</keyword>
<feature type="chain" id="PRO_5012225817" evidence="2">
    <location>
        <begin position="16"/>
        <end position="280"/>
    </location>
</feature>
<dbReference type="Proteomes" id="UP000224854">
    <property type="component" value="Unassembled WGS sequence"/>
</dbReference>
<reference evidence="3 4" key="1">
    <citation type="submission" date="2017-06" db="EMBL/GenBank/DDBJ databases">
        <title>Ant-infecting Ophiocordyceps genomes reveal a high diversity of potential behavioral manipulation genes and a possible major role for enterotoxins.</title>
        <authorList>
            <person name="De Bekker C."/>
            <person name="Evans H.C."/>
            <person name="Brachmann A."/>
            <person name="Hughes D.P."/>
        </authorList>
    </citation>
    <scope>NUCLEOTIDE SEQUENCE [LARGE SCALE GENOMIC DNA]</scope>
    <source>
        <strain evidence="3 4">1348a</strain>
    </source>
</reference>
<feature type="signal peptide" evidence="2">
    <location>
        <begin position="1"/>
        <end position="15"/>
    </location>
</feature>
<feature type="compositionally biased region" description="Polar residues" evidence="1">
    <location>
        <begin position="47"/>
        <end position="59"/>
    </location>
</feature>
<feature type="region of interest" description="Disordered" evidence="1">
    <location>
        <begin position="45"/>
        <end position="72"/>
    </location>
</feature>
<evidence type="ECO:0000256" key="2">
    <source>
        <dbReference type="SAM" id="SignalP"/>
    </source>
</evidence>
<accession>A0A2C5YSK8</accession>
<evidence type="ECO:0000313" key="3">
    <source>
        <dbReference type="EMBL" id="PHH70716.1"/>
    </source>
</evidence>
<evidence type="ECO:0000256" key="1">
    <source>
        <dbReference type="SAM" id="MobiDB-lite"/>
    </source>
</evidence>
<dbReference type="AlphaFoldDB" id="A0A2C5YSK8"/>